<dbReference type="Gene3D" id="3.40.50.300">
    <property type="entry name" value="P-loop containing nucleotide triphosphate hydrolases"/>
    <property type="match status" value="1"/>
</dbReference>
<dbReference type="InterPro" id="IPR041701">
    <property type="entry name" value="MetN_ABC"/>
</dbReference>
<evidence type="ECO:0000256" key="2">
    <source>
        <dbReference type="ARBA" id="ARBA00022475"/>
    </source>
</evidence>
<feature type="coiled-coil region" evidence="8">
    <location>
        <begin position="308"/>
        <end position="335"/>
    </location>
</feature>
<evidence type="ECO:0000256" key="4">
    <source>
        <dbReference type="ARBA" id="ARBA00022840"/>
    </source>
</evidence>
<evidence type="ECO:0000256" key="8">
    <source>
        <dbReference type="SAM" id="Coils"/>
    </source>
</evidence>
<dbReference type="EMBL" id="JBAWSV010000008">
    <property type="protein sequence ID" value="MEI4831832.1"/>
    <property type="molecule type" value="Genomic_DNA"/>
</dbReference>
<protein>
    <submittedName>
        <fullName evidence="10">Methionine ABC transporter ATP-binding protein</fullName>
    </submittedName>
</protein>
<proteinExistence type="predicted"/>
<dbReference type="PANTHER" id="PTHR43166">
    <property type="entry name" value="AMINO ACID IMPORT ATP-BINDING PROTEIN"/>
    <property type="match status" value="1"/>
</dbReference>
<dbReference type="SMART" id="SM00930">
    <property type="entry name" value="NIL"/>
    <property type="match status" value="1"/>
</dbReference>
<keyword evidence="4 10" id="KW-0067">ATP-binding</keyword>
<dbReference type="InterPro" id="IPR003593">
    <property type="entry name" value="AAA+_ATPase"/>
</dbReference>
<dbReference type="CDD" id="cd03258">
    <property type="entry name" value="ABC_MetN_methionine_transporter"/>
    <property type="match status" value="1"/>
</dbReference>
<organism evidence="10 11">
    <name type="scientific">Bacillus yunxiaonensis</name>
    <dbReference type="NCBI Taxonomy" id="3127665"/>
    <lineage>
        <taxon>Bacteria</taxon>
        <taxon>Bacillati</taxon>
        <taxon>Bacillota</taxon>
        <taxon>Bacilli</taxon>
        <taxon>Bacillales</taxon>
        <taxon>Bacillaceae</taxon>
        <taxon>Bacillus</taxon>
    </lineage>
</organism>
<dbReference type="InterPro" id="IPR018449">
    <property type="entry name" value="NIL_domain"/>
</dbReference>
<dbReference type="InterPro" id="IPR050086">
    <property type="entry name" value="MetN_ABC_transporter-like"/>
</dbReference>
<dbReference type="InterPro" id="IPR045865">
    <property type="entry name" value="ACT-like_dom_sf"/>
</dbReference>
<keyword evidence="8" id="KW-0175">Coiled coil</keyword>
<evidence type="ECO:0000313" key="10">
    <source>
        <dbReference type="EMBL" id="MEI4831832.1"/>
    </source>
</evidence>
<keyword evidence="1" id="KW-0813">Transport</keyword>
<sequence length="339" mass="38037">MISFDRVSKVYESSGQSVHAVEDVSLTIEQGEIFGIIGFSGAGKSTLLRLVNMLERPTSGIVSIDGKDITSLSTKELRRLRQRIGMIFQSFNLFHSRTVYGNIAYPLKLAKLPKNEIKRRVTELLQFVGLEDKANYYPEQLSGGQKQRVGIARALATYPDVLICDEATSALDPETTSEILNLLKKVNKEYKVTILLITHEMHVVKEICHRVAVMEKGKVIEEGTIFDVFTRPKTKTTQNFVRSVINDHLPESVIAKIQNGGLIYRITFTGEATGQPLLSYIAKHYHVDVNVLYGNIIELQGILFGNLLVELQGEAKEIQKAIQHLRLQVQLKEVESRAS</sequence>
<dbReference type="Proteomes" id="UP001367922">
    <property type="component" value="Unassembled WGS sequence"/>
</dbReference>
<evidence type="ECO:0000256" key="7">
    <source>
        <dbReference type="ARBA" id="ARBA00023136"/>
    </source>
</evidence>
<dbReference type="InterPro" id="IPR017871">
    <property type="entry name" value="ABC_transporter-like_CS"/>
</dbReference>
<evidence type="ECO:0000259" key="9">
    <source>
        <dbReference type="PROSITE" id="PS50893"/>
    </source>
</evidence>
<dbReference type="Pfam" id="PF00005">
    <property type="entry name" value="ABC_tran"/>
    <property type="match status" value="1"/>
</dbReference>
<keyword evidence="3" id="KW-0547">Nucleotide-binding</keyword>
<keyword evidence="11" id="KW-1185">Reference proteome</keyword>
<dbReference type="InterPro" id="IPR003439">
    <property type="entry name" value="ABC_transporter-like_ATP-bd"/>
</dbReference>
<keyword evidence="7" id="KW-0472">Membrane</keyword>
<dbReference type="GO" id="GO:0005524">
    <property type="term" value="F:ATP binding"/>
    <property type="evidence" value="ECO:0007669"/>
    <property type="project" value="UniProtKB-KW"/>
</dbReference>
<dbReference type="PANTHER" id="PTHR43166:SF30">
    <property type="entry name" value="METHIONINE IMPORT ATP-BINDING PROTEIN METN"/>
    <property type="match status" value="1"/>
</dbReference>
<gene>
    <name evidence="10" type="ORF">WAX78_20605</name>
</gene>
<accession>A0ABU8G134</accession>
<dbReference type="InterPro" id="IPR027417">
    <property type="entry name" value="P-loop_NTPase"/>
</dbReference>
<reference evidence="10 11" key="1">
    <citation type="submission" date="2024-01" db="EMBL/GenBank/DDBJ databases">
        <title>Seven novel Bacillus-like species.</title>
        <authorList>
            <person name="Liu G."/>
        </authorList>
    </citation>
    <scope>NUCLEOTIDE SEQUENCE [LARGE SCALE GENOMIC DNA]</scope>
    <source>
        <strain evidence="10 11">FJAT-53711</strain>
    </source>
</reference>
<keyword evidence="6" id="KW-0029">Amino-acid transport</keyword>
<evidence type="ECO:0000313" key="11">
    <source>
        <dbReference type="Proteomes" id="UP001367922"/>
    </source>
</evidence>
<comment type="caution">
    <text evidence="10">The sequence shown here is derived from an EMBL/GenBank/DDBJ whole genome shotgun (WGS) entry which is preliminary data.</text>
</comment>
<dbReference type="PROSITE" id="PS50893">
    <property type="entry name" value="ABC_TRANSPORTER_2"/>
    <property type="match status" value="1"/>
</dbReference>
<dbReference type="SUPFAM" id="SSF52540">
    <property type="entry name" value="P-loop containing nucleoside triphosphate hydrolases"/>
    <property type="match status" value="1"/>
</dbReference>
<evidence type="ECO:0000256" key="6">
    <source>
        <dbReference type="ARBA" id="ARBA00022970"/>
    </source>
</evidence>
<dbReference type="Pfam" id="PF09383">
    <property type="entry name" value="NIL"/>
    <property type="match status" value="1"/>
</dbReference>
<feature type="domain" description="ABC transporter" evidence="9">
    <location>
        <begin position="2"/>
        <end position="241"/>
    </location>
</feature>
<keyword evidence="2" id="KW-1003">Cell membrane</keyword>
<dbReference type="RefSeq" id="WP_336483906.1">
    <property type="nucleotide sequence ID" value="NZ_JBAWSV010000008.1"/>
</dbReference>
<dbReference type="SMART" id="SM00382">
    <property type="entry name" value="AAA"/>
    <property type="match status" value="1"/>
</dbReference>
<evidence type="ECO:0000256" key="3">
    <source>
        <dbReference type="ARBA" id="ARBA00022741"/>
    </source>
</evidence>
<name>A0ABU8G134_9BACI</name>
<dbReference type="Gene3D" id="3.30.70.260">
    <property type="match status" value="1"/>
</dbReference>
<keyword evidence="5" id="KW-1278">Translocase</keyword>
<dbReference type="PROSITE" id="PS00211">
    <property type="entry name" value="ABC_TRANSPORTER_1"/>
    <property type="match status" value="1"/>
</dbReference>
<dbReference type="SUPFAM" id="SSF55021">
    <property type="entry name" value="ACT-like"/>
    <property type="match status" value="1"/>
</dbReference>
<evidence type="ECO:0000256" key="5">
    <source>
        <dbReference type="ARBA" id="ARBA00022967"/>
    </source>
</evidence>
<evidence type="ECO:0000256" key="1">
    <source>
        <dbReference type="ARBA" id="ARBA00022448"/>
    </source>
</evidence>